<evidence type="ECO:0000259" key="2">
    <source>
        <dbReference type="SMART" id="SM00507"/>
    </source>
</evidence>
<protein>
    <recommendedName>
        <fullName evidence="2">HNH nuclease domain-containing protein</fullName>
    </recommendedName>
</protein>
<organism evidence="3 4">
    <name type="scientific">Pseudorhodoferax aquiterrae</name>
    <dbReference type="NCBI Taxonomy" id="747304"/>
    <lineage>
        <taxon>Bacteria</taxon>
        <taxon>Pseudomonadati</taxon>
        <taxon>Pseudomonadota</taxon>
        <taxon>Betaproteobacteria</taxon>
        <taxon>Burkholderiales</taxon>
        <taxon>Comamonadaceae</taxon>
    </lineage>
</organism>
<dbReference type="SMART" id="SM00507">
    <property type="entry name" value="HNHc"/>
    <property type="match status" value="1"/>
</dbReference>
<dbReference type="Gene3D" id="1.10.30.50">
    <property type="match status" value="1"/>
</dbReference>
<comment type="caution">
    <text evidence="3">The sequence shown here is derived from an EMBL/GenBank/DDBJ whole genome shotgun (WGS) entry which is preliminary data.</text>
</comment>
<dbReference type="Pfam" id="PF01844">
    <property type="entry name" value="HNH"/>
    <property type="match status" value="1"/>
</dbReference>
<dbReference type="Proteomes" id="UP000626210">
    <property type="component" value="Unassembled WGS sequence"/>
</dbReference>
<evidence type="ECO:0000313" key="3">
    <source>
        <dbReference type="EMBL" id="GHC72665.1"/>
    </source>
</evidence>
<gene>
    <name evidence="3" type="ORF">GCM10007320_08690</name>
</gene>
<accession>A0ABQ3FXP1</accession>
<sequence length="222" mass="25444">MASKYTEEERKQRALAASARYRERNREKDRARAAAYRAANPEKIKAYRQSEAGKASHARTVAKNAQHYKEMSARWEAENRERRRERRKALYAENPLPHRQKALKYLNQPGVREKVAARAKAAKSRPEERERISFNKQNRRKLVAGGKLSRGITAKLMALQRECCAGCRGSLKELGHHLDHIEPLARGGLHEDANMQLLCPPCNRFKNAKDPIAWAQSLGRLL</sequence>
<dbReference type="EMBL" id="BMYK01000002">
    <property type="protein sequence ID" value="GHC72665.1"/>
    <property type="molecule type" value="Genomic_DNA"/>
</dbReference>
<dbReference type="CDD" id="cd00085">
    <property type="entry name" value="HNHc"/>
    <property type="match status" value="1"/>
</dbReference>
<name>A0ABQ3FXP1_9BURK</name>
<reference evidence="4" key="1">
    <citation type="journal article" date="2019" name="Int. J. Syst. Evol. Microbiol.">
        <title>The Global Catalogue of Microorganisms (GCM) 10K type strain sequencing project: providing services to taxonomists for standard genome sequencing and annotation.</title>
        <authorList>
            <consortium name="The Broad Institute Genomics Platform"/>
            <consortium name="The Broad Institute Genome Sequencing Center for Infectious Disease"/>
            <person name="Wu L."/>
            <person name="Ma J."/>
        </authorList>
    </citation>
    <scope>NUCLEOTIDE SEQUENCE [LARGE SCALE GENOMIC DNA]</scope>
    <source>
        <strain evidence="4">KCTC 23314</strain>
    </source>
</reference>
<feature type="region of interest" description="Disordered" evidence="1">
    <location>
        <begin position="16"/>
        <end position="37"/>
    </location>
</feature>
<dbReference type="InterPro" id="IPR002711">
    <property type="entry name" value="HNH"/>
</dbReference>
<proteinExistence type="predicted"/>
<evidence type="ECO:0000313" key="4">
    <source>
        <dbReference type="Proteomes" id="UP000626210"/>
    </source>
</evidence>
<dbReference type="InterPro" id="IPR003615">
    <property type="entry name" value="HNH_nuc"/>
</dbReference>
<keyword evidence="4" id="KW-1185">Reference proteome</keyword>
<evidence type="ECO:0000256" key="1">
    <source>
        <dbReference type="SAM" id="MobiDB-lite"/>
    </source>
</evidence>
<feature type="region of interest" description="Disordered" evidence="1">
    <location>
        <begin position="48"/>
        <end position="67"/>
    </location>
</feature>
<feature type="domain" description="HNH nuclease" evidence="2">
    <location>
        <begin position="153"/>
        <end position="204"/>
    </location>
</feature>
<dbReference type="RefSeq" id="WP_189685736.1">
    <property type="nucleotide sequence ID" value="NZ_BMYK01000002.1"/>
</dbReference>
<feature type="compositionally biased region" description="Basic and acidic residues" evidence="1">
    <location>
        <begin position="20"/>
        <end position="32"/>
    </location>
</feature>